<reference evidence="1" key="2">
    <citation type="journal article" date="2022" name="New Phytol.">
        <title>Evolutionary transition to the ectomycorrhizal habit in the genomes of a hyperdiverse lineage of mushroom-forming fungi.</title>
        <authorList>
            <person name="Looney B."/>
            <person name="Miyauchi S."/>
            <person name="Morin E."/>
            <person name="Drula E."/>
            <person name="Courty P.E."/>
            <person name="Kohler A."/>
            <person name="Kuo A."/>
            <person name="LaButti K."/>
            <person name="Pangilinan J."/>
            <person name="Lipzen A."/>
            <person name="Riley R."/>
            <person name="Andreopoulos W."/>
            <person name="He G."/>
            <person name="Johnson J."/>
            <person name="Nolan M."/>
            <person name="Tritt A."/>
            <person name="Barry K.W."/>
            <person name="Grigoriev I.V."/>
            <person name="Nagy L.G."/>
            <person name="Hibbett D."/>
            <person name="Henrissat B."/>
            <person name="Matheny P.B."/>
            <person name="Labbe J."/>
            <person name="Martin F.M."/>
        </authorList>
    </citation>
    <scope>NUCLEOTIDE SEQUENCE</scope>
    <source>
        <strain evidence="1">FP105234-sp</strain>
    </source>
</reference>
<protein>
    <submittedName>
        <fullName evidence="1">Glycoside hydrolase family 13 protein</fullName>
    </submittedName>
</protein>
<comment type="caution">
    <text evidence="1">The sequence shown here is derived from an EMBL/GenBank/DDBJ whole genome shotgun (WGS) entry which is preliminary data.</text>
</comment>
<dbReference type="EMBL" id="MU275869">
    <property type="protein sequence ID" value="KAI0049816.1"/>
    <property type="molecule type" value="Genomic_DNA"/>
</dbReference>
<keyword evidence="2" id="KW-1185">Reference proteome</keyword>
<evidence type="ECO:0000313" key="1">
    <source>
        <dbReference type="EMBL" id="KAI0049816.1"/>
    </source>
</evidence>
<reference evidence="1" key="1">
    <citation type="submission" date="2021-02" db="EMBL/GenBank/DDBJ databases">
        <authorList>
            <consortium name="DOE Joint Genome Institute"/>
            <person name="Ahrendt S."/>
            <person name="Looney B.P."/>
            <person name="Miyauchi S."/>
            <person name="Morin E."/>
            <person name="Drula E."/>
            <person name="Courty P.E."/>
            <person name="Chicoki N."/>
            <person name="Fauchery L."/>
            <person name="Kohler A."/>
            <person name="Kuo A."/>
            <person name="Labutti K."/>
            <person name="Pangilinan J."/>
            <person name="Lipzen A."/>
            <person name="Riley R."/>
            <person name="Andreopoulos W."/>
            <person name="He G."/>
            <person name="Johnson J."/>
            <person name="Barry K.W."/>
            <person name="Grigoriev I.V."/>
            <person name="Nagy L."/>
            <person name="Hibbett D."/>
            <person name="Henrissat B."/>
            <person name="Matheny P.B."/>
            <person name="Labbe J."/>
            <person name="Martin F."/>
        </authorList>
    </citation>
    <scope>NUCLEOTIDE SEQUENCE</scope>
    <source>
        <strain evidence="1">FP105234-sp</strain>
    </source>
</reference>
<dbReference type="Proteomes" id="UP000814033">
    <property type="component" value="Unassembled WGS sequence"/>
</dbReference>
<organism evidence="1 2">
    <name type="scientific">Auriscalpium vulgare</name>
    <dbReference type="NCBI Taxonomy" id="40419"/>
    <lineage>
        <taxon>Eukaryota</taxon>
        <taxon>Fungi</taxon>
        <taxon>Dikarya</taxon>
        <taxon>Basidiomycota</taxon>
        <taxon>Agaricomycotina</taxon>
        <taxon>Agaricomycetes</taxon>
        <taxon>Russulales</taxon>
        <taxon>Auriscalpiaceae</taxon>
        <taxon>Auriscalpium</taxon>
    </lineage>
</organism>
<accession>A0ACB8S1S3</accession>
<evidence type="ECO:0000313" key="2">
    <source>
        <dbReference type="Proteomes" id="UP000814033"/>
    </source>
</evidence>
<keyword evidence="1" id="KW-0378">Hydrolase</keyword>
<name>A0ACB8S1S3_9AGAM</name>
<proteinExistence type="predicted"/>
<gene>
    <name evidence="1" type="ORF">FA95DRAFT_1556525</name>
</gene>
<sequence>MTATSASQRPQLHKRISSGVLSKLVSWLKPGRGSARADTGSLSWMSLGPSTNSGNPTMLQFFTWDSLHPHVSWWKHFEAEVPSLADMGITQVWLPPPNKATHRNGQGYDAYDLWDLGEFEQKGTRDTRWGSKDELLSAIATAKSHGIEVLIDAVLNHKMGGDRVETFRAVPVDPENRTKDLGPEKEVQGWTAFDFTGRFGKYSGLRWSHDHFTGLDWDHQTRQHGVYRIVSKRRKGWSRNVDKELGNYDYLLGVDIDHSHPEVRKDMLTWGSWVLEQTGGSGFRLDAIKHIDRKFLLEWITTIRQQPGRSQAFMVAEYWSANVKLVLLYLRAFNGQTSFFDVPLHFNLHNASKPNSRFDLRTIIDGSVLKYRPYDAVTFVDNHDTQIGQSLESWVNASFKLQAYALILLRGEGHPCVFYGDLYPNRECYDEEIARRLRRLLRVRKESAYGALDDYLEREHCIGFVRRGDASHSGCVVVLSRKSDGVSGQAPYTIRMNVGKNHVNALYRGIYEPSEPVTTSAEGWGAFSCPPGSLQVWVPE</sequence>